<protein>
    <submittedName>
        <fullName evidence="2">Uncharacterized protein</fullName>
    </submittedName>
</protein>
<feature type="compositionally biased region" description="Basic residues" evidence="1">
    <location>
        <begin position="443"/>
        <end position="455"/>
    </location>
</feature>
<feature type="compositionally biased region" description="Basic and acidic residues" evidence="1">
    <location>
        <begin position="275"/>
        <end position="285"/>
    </location>
</feature>
<keyword evidence="3" id="KW-1185">Reference proteome</keyword>
<dbReference type="AlphaFoldDB" id="L8HGD6"/>
<feature type="compositionally biased region" description="Polar residues" evidence="1">
    <location>
        <begin position="408"/>
        <end position="417"/>
    </location>
</feature>
<sequence length="533" mass="55806">MVYLVGSMMNTDVKTKKKLIKSSSNTALILWTEEEIDLVMWYDWVFAICPIVIAVIHVGPLQEEGVVGMNELGVLVRETALSAYKGLKRSLADYSHPYTVRAGMINDIGAKFAMPNLTPQQYFNSLFSHLPSDKLFPYSPSSPPAAVPEAARRKPRPRASLVPETAEYRLPSPPPSYRAMEVSPRVSVESSDSSVGGSRRTSEDKGSPRKRRSSAGLATSTSSSETVPIAMSASAPFQSMPSLSSFTSPGDSGATGSSPSSHSSPSLGSNSVSIRPKDVQFEKHAMPLPTRQAPVPSSKSGGDAKSGAVAALKKNEASGGRSSLPAVAVSEPPPRPLASSVSSGPAATAGSGSRQVSSEPPFDRIPTTPGADDPLVERKASKEKKSKKDATAVKKNKKHKSDGGVSIGGSSEDTATATMPAAGSGSVSCDNLAAVTEGESSKKRERREKRASRKSLSHEITHAIITHANAGASEPTTPSLATSSSPSLPSPPREDKGAKVVAQRTVVQPFVPPAGAAGLPEPTRQAPERPTLP</sequence>
<accession>L8HGD6</accession>
<organism evidence="2 3">
    <name type="scientific">Acanthamoeba castellanii (strain ATCC 30010 / Neff)</name>
    <dbReference type="NCBI Taxonomy" id="1257118"/>
    <lineage>
        <taxon>Eukaryota</taxon>
        <taxon>Amoebozoa</taxon>
        <taxon>Discosea</taxon>
        <taxon>Longamoebia</taxon>
        <taxon>Centramoebida</taxon>
        <taxon>Acanthamoebidae</taxon>
        <taxon>Acanthamoeba</taxon>
    </lineage>
</organism>
<proteinExistence type="predicted"/>
<dbReference type="RefSeq" id="XP_004353316.1">
    <property type="nucleotide sequence ID" value="XM_004353264.1"/>
</dbReference>
<name>L8HGD6_ACACF</name>
<evidence type="ECO:0000256" key="1">
    <source>
        <dbReference type="SAM" id="MobiDB-lite"/>
    </source>
</evidence>
<dbReference type="GeneID" id="14924781"/>
<evidence type="ECO:0000313" key="2">
    <source>
        <dbReference type="EMBL" id="ELR23788.1"/>
    </source>
</evidence>
<feature type="compositionally biased region" description="Polar residues" evidence="1">
    <location>
        <begin position="235"/>
        <end position="247"/>
    </location>
</feature>
<feature type="compositionally biased region" description="Low complexity" evidence="1">
    <location>
        <begin position="338"/>
        <end position="353"/>
    </location>
</feature>
<feature type="region of interest" description="Disordered" evidence="1">
    <location>
        <begin position="140"/>
        <end position="533"/>
    </location>
</feature>
<feature type="compositionally biased region" description="Low complexity" evidence="1">
    <location>
        <begin position="214"/>
        <end position="224"/>
    </location>
</feature>
<gene>
    <name evidence="2" type="ORF">ACA1_345230</name>
</gene>
<reference evidence="2 3" key="1">
    <citation type="journal article" date="2013" name="Genome Biol.">
        <title>Genome of Acanthamoeba castellanii highlights extensive lateral gene transfer and early evolution of tyrosine kinase signaling.</title>
        <authorList>
            <person name="Clarke M."/>
            <person name="Lohan A.J."/>
            <person name="Liu B."/>
            <person name="Lagkouvardos I."/>
            <person name="Roy S."/>
            <person name="Zafar N."/>
            <person name="Bertelli C."/>
            <person name="Schilde C."/>
            <person name="Kianianmomeni A."/>
            <person name="Burglin T.R."/>
            <person name="Frech C."/>
            <person name="Turcotte B."/>
            <person name="Kopec K.O."/>
            <person name="Synnott J.M."/>
            <person name="Choo C."/>
            <person name="Paponov I."/>
            <person name="Finkler A."/>
            <person name="Soon Heng Tan C."/>
            <person name="Hutchins A.P."/>
            <person name="Weinmeier T."/>
            <person name="Rattei T."/>
            <person name="Chu J.S."/>
            <person name="Gimenez G."/>
            <person name="Irimia M."/>
            <person name="Rigden D.J."/>
            <person name="Fitzpatrick D.A."/>
            <person name="Lorenzo-Morales J."/>
            <person name="Bateman A."/>
            <person name="Chiu C.H."/>
            <person name="Tang P."/>
            <person name="Hegemann P."/>
            <person name="Fromm H."/>
            <person name="Raoult D."/>
            <person name="Greub G."/>
            <person name="Miranda-Saavedra D."/>
            <person name="Chen N."/>
            <person name="Nash P."/>
            <person name="Ginger M.L."/>
            <person name="Horn M."/>
            <person name="Schaap P."/>
            <person name="Caler L."/>
            <person name="Loftus B."/>
        </authorList>
    </citation>
    <scope>NUCLEOTIDE SEQUENCE [LARGE SCALE GENOMIC DNA]</scope>
    <source>
        <strain evidence="2 3">Neff</strain>
    </source>
</reference>
<dbReference type="VEuPathDB" id="AmoebaDB:ACA1_345230"/>
<dbReference type="Proteomes" id="UP000011083">
    <property type="component" value="Unassembled WGS sequence"/>
</dbReference>
<feature type="compositionally biased region" description="Low complexity" evidence="1">
    <location>
        <begin position="475"/>
        <end position="487"/>
    </location>
</feature>
<dbReference type="EMBL" id="KB007851">
    <property type="protein sequence ID" value="ELR23788.1"/>
    <property type="molecule type" value="Genomic_DNA"/>
</dbReference>
<dbReference type="KEGG" id="acan:ACA1_345230"/>
<feature type="compositionally biased region" description="Low complexity" evidence="1">
    <location>
        <begin position="182"/>
        <end position="199"/>
    </location>
</feature>
<feature type="compositionally biased region" description="Low complexity" evidence="1">
    <location>
        <begin position="248"/>
        <end position="273"/>
    </location>
</feature>
<evidence type="ECO:0000313" key="3">
    <source>
        <dbReference type="Proteomes" id="UP000011083"/>
    </source>
</evidence>
<feature type="compositionally biased region" description="Low complexity" evidence="1">
    <location>
        <begin position="297"/>
        <end position="311"/>
    </location>
</feature>